<keyword evidence="12" id="KW-0697">Rotamase</keyword>
<keyword evidence="6 13" id="KW-0472">Membrane</keyword>
<comment type="subcellular location">
    <subcellularLocation>
        <location evidence="1">Cell inner membrane</location>
        <topology evidence="1">Single-pass type II membrane protein</topology>
        <orientation evidence="1">Periplasmic side</orientation>
    </subcellularLocation>
</comment>
<feature type="transmembrane region" description="Helical" evidence="13">
    <location>
        <begin position="12"/>
        <end position="32"/>
    </location>
</feature>
<keyword evidence="16" id="KW-1185">Reference proteome</keyword>
<evidence type="ECO:0000256" key="10">
    <source>
        <dbReference type="ARBA" id="ARBA00040743"/>
    </source>
</evidence>
<dbReference type="RefSeq" id="WP_169255874.1">
    <property type="nucleotide sequence ID" value="NZ_WTVN01000012.1"/>
</dbReference>
<evidence type="ECO:0000256" key="12">
    <source>
        <dbReference type="PROSITE-ProRule" id="PRU00278"/>
    </source>
</evidence>
<evidence type="ECO:0000256" key="6">
    <source>
        <dbReference type="ARBA" id="ARBA00023136"/>
    </source>
</evidence>
<evidence type="ECO:0000256" key="13">
    <source>
        <dbReference type="SAM" id="Phobius"/>
    </source>
</evidence>
<evidence type="ECO:0000256" key="8">
    <source>
        <dbReference type="ARBA" id="ARBA00023235"/>
    </source>
</evidence>
<dbReference type="SUPFAM" id="SSF109998">
    <property type="entry name" value="Triger factor/SurA peptide-binding domain-like"/>
    <property type="match status" value="1"/>
</dbReference>
<dbReference type="Gene3D" id="3.10.50.40">
    <property type="match status" value="1"/>
</dbReference>
<dbReference type="Proteomes" id="UP000623795">
    <property type="component" value="Unassembled WGS sequence"/>
</dbReference>
<dbReference type="Pfam" id="PF13616">
    <property type="entry name" value="Rotamase_3"/>
    <property type="match status" value="1"/>
</dbReference>
<dbReference type="InterPro" id="IPR046357">
    <property type="entry name" value="PPIase_dom_sf"/>
</dbReference>
<keyword evidence="5 13" id="KW-1133">Transmembrane helix</keyword>
<dbReference type="InterPro" id="IPR052029">
    <property type="entry name" value="PpiD_chaperone"/>
</dbReference>
<evidence type="ECO:0000256" key="1">
    <source>
        <dbReference type="ARBA" id="ARBA00004382"/>
    </source>
</evidence>
<name>A0ABX1PX21_9RHOO</name>
<dbReference type="InterPro" id="IPR000297">
    <property type="entry name" value="PPIase_PpiC"/>
</dbReference>
<dbReference type="PANTHER" id="PTHR47529">
    <property type="entry name" value="PEPTIDYL-PROLYL CIS-TRANS ISOMERASE D"/>
    <property type="match status" value="1"/>
</dbReference>
<dbReference type="EMBL" id="WTVN01000012">
    <property type="protein sequence ID" value="NMG43999.1"/>
    <property type="molecule type" value="Genomic_DNA"/>
</dbReference>
<evidence type="ECO:0000256" key="5">
    <source>
        <dbReference type="ARBA" id="ARBA00022989"/>
    </source>
</evidence>
<dbReference type="InterPro" id="IPR027304">
    <property type="entry name" value="Trigger_fact/SurA_dom_sf"/>
</dbReference>
<dbReference type="Pfam" id="PF13624">
    <property type="entry name" value="SurA_N_3"/>
    <property type="match status" value="1"/>
</dbReference>
<evidence type="ECO:0000259" key="14">
    <source>
        <dbReference type="PROSITE" id="PS50198"/>
    </source>
</evidence>
<keyword evidence="8 12" id="KW-0413">Isomerase</keyword>
<evidence type="ECO:0000256" key="11">
    <source>
        <dbReference type="ARBA" id="ARBA00042775"/>
    </source>
</evidence>
<comment type="caution">
    <text evidence="15">The sequence shown here is derived from an EMBL/GenBank/DDBJ whole genome shotgun (WGS) entry which is preliminary data.</text>
</comment>
<evidence type="ECO:0000256" key="3">
    <source>
        <dbReference type="ARBA" id="ARBA00022519"/>
    </source>
</evidence>
<accession>A0ABX1PX21</accession>
<dbReference type="InterPro" id="IPR023058">
    <property type="entry name" value="PPIase_PpiC_CS"/>
</dbReference>
<comment type="similarity">
    <text evidence="9">Belongs to the PpiD chaperone family.</text>
</comment>
<sequence length="632" mass="69328">MLETVRNNKRVAQLILALLIVPFAFFGLDSYFSNGPGGADVATVAKSKISIAEFDQALREQQDRLRESMGGEVDRALLDSEPIRRSVVEGLVNQRLLALHAADRHLVVTPQQLQQVIGSVEAFQQDGKFAIERYEAAVRAQGMTPAMFESRLAQDLRIQQVAQAVGDSAFASRESIRRFMTAQLEERKVSELQFPASRFTGEVKLAEDAAKQYYDANAARFERPARLRAEYVVFNQDAVLGQVSVSDDAARKFYEANAERFSQPEERSARHILISAAADASAAEVTKAGEKAAGILKQLRADPKRFAELAKAESQDPGSASRGGDLGFFGRGAMVKPFEDAAFSLGKGQISDVVRSDFGFHIIEVTDIKSAHARPFEEVKGEIVEELKRQEASKKFAEQAELFSNTVYEQSDSLKPVAEALKLKIHTTDWIERVGGAVGDYTNEKLLNALFSDEAMTKGRNVEAVEVSRGTLVSARVVEHQPAQRAPFEQVKASIEQLLRTEEAAKLAAARGEAELASLQKGESVSGEWAAARTVQRGKSELPQAAMSAVFGAPAGKLPAYVGAPMQGGGYSVYRIESVNRPDVAKEDPRLKALEAQYQRLVGQRDFNAFLNSLRQRYAVNINTAAIRSQQQ</sequence>
<dbReference type="PROSITE" id="PS01096">
    <property type="entry name" value="PPIC_PPIASE_1"/>
    <property type="match status" value="1"/>
</dbReference>
<evidence type="ECO:0000313" key="16">
    <source>
        <dbReference type="Proteomes" id="UP000623795"/>
    </source>
</evidence>
<evidence type="ECO:0000256" key="7">
    <source>
        <dbReference type="ARBA" id="ARBA00023186"/>
    </source>
</evidence>
<dbReference type="PROSITE" id="PS50198">
    <property type="entry name" value="PPIC_PPIASE_2"/>
    <property type="match status" value="1"/>
</dbReference>
<dbReference type="GO" id="GO:0016853">
    <property type="term" value="F:isomerase activity"/>
    <property type="evidence" value="ECO:0007669"/>
    <property type="project" value="UniProtKB-KW"/>
</dbReference>
<evidence type="ECO:0000256" key="9">
    <source>
        <dbReference type="ARBA" id="ARBA00038408"/>
    </source>
</evidence>
<reference evidence="15 16" key="1">
    <citation type="submission" date="2019-12" db="EMBL/GenBank/DDBJ databases">
        <title>Comparative genomics gives insights into the taxonomy of the Azoarcus-Aromatoleum group and reveals separate origins of nif in the plant-associated Azoarcus and non-plant-associated Aromatoleum sub-groups.</title>
        <authorList>
            <person name="Lafos M."/>
            <person name="Maluk M."/>
            <person name="Batista M."/>
            <person name="Junghare M."/>
            <person name="Carmona M."/>
            <person name="Faoro H."/>
            <person name="Cruz L.M."/>
            <person name="Battistoni F."/>
            <person name="De Souza E."/>
            <person name="Pedrosa F."/>
            <person name="Chen W.-M."/>
            <person name="Poole P.S."/>
            <person name="Dixon R.A."/>
            <person name="James E.K."/>
        </authorList>
    </citation>
    <scope>NUCLEOTIDE SEQUENCE [LARGE SCALE GENOMIC DNA]</scope>
    <source>
        <strain evidence="15 16">Td21</strain>
    </source>
</reference>
<evidence type="ECO:0000313" key="15">
    <source>
        <dbReference type="EMBL" id="NMG43999.1"/>
    </source>
</evidence>
<organism evidence="15 16">
    <name type="scientific">Aromatoleum toluvorans</name>
    <dbReference type="NCBI Taxonomy" id="92002"/>
    <lineage>
        <taxon>Bacteria</taxon>
        <taxon>Pseudomonadati</taxon>
        <taxon>Pseudomonadota</taxon>
        <taxon>Betaproteobacteria</taxon>
        <taxon>Rhodocyclales</taxon>
        <taxon>Rhodocyclaceae</taxon>
        <taxon>Aromatoleum</taxon>
    </lineage>
</organism>
<dbReference type="Gene3D" id="1.10.4030.10">
    <property type="entry name" value="Porin chaperone SurA, peptide-binding domain"/>
    <property type="match status" value="1"/>
</dbReference>
<keyword evidence="7" id="KW-0143">Chaperone</keyword>
<dbReference type="PANTHER" id="PTHR47529:SF1">
    <property type="entry name" value="PERIPLASMIC CHAPERONE PPID"/>
    <property type="match status" value="1"/>
</dbReference>
<evidence type="ECO:0000256" key="2">
    <source>
        <dbReference type="ARBA" id="ARBA00022475"/>
    </source>
</evidence>
<protein>
    <recommendedName>
        <fullName evidence="10">Periplasmic chaperone PpiD</fullName>
    </recommendedName>
    <alternativeName>
        <fullName evidence="11">Periplasmic folding chaperone</fullName>
    </alternativeName>
</protein>
<feature type="domain" description="PpiC" evidence="14">
    <location>
        <begin position="264"/>
        <end position="367"/>
    </location>
</feature>
<evidence type="ECO:0000256" key="4">
    <source>
        <dbReference type="ARBA" id="ARBA00022692"/>
    </source>
</evidence>
<dbReference type="SUPFAM" id="SSF54534">
    <property type="entry name" value="FKBP-like"/>
    <property type="match status" value="1"/>
</dbReference>
<keyword evidence="2" id="KW-1003">Cell membrane</keyword>
<keyword evidence="3" id="KW-0997">Cell inner membrane</keyword>
<proteinExistence type="inferred from homology"/>
<gene>
    <name evidence="15" type="ORF">GPA22_09690</name>
</gene>
<keyword evidence="4 13" id="KW-0812">Transmembrane</keyword>